<name>A0A375A6P5_9GAMM</name>
<evidence type="ECO:0000256" key="7">
    <source>
        <dbReference type="ARBA" id="ARBA00023004"/>
    </source>
</evidence>
<keyword evidence="8 9" id="KW-0486">Methionine biosynthesis</keyword>
<dbReference type="Gene3D" id="2.60.120.10">
    <property type="entry name" value="Jelly Rolls"/>
    <property type="match status" value="1"/>
</dbReference>
<evidence type="ECO:0000256" key="1">
    <source>
        <dbReference type="ARBA" id="ARBA00000428"/>
    </source>
</evidence>
<organism evidence="10 11">
    <name type="scientific">Dickeya aquatica</name>
    <dbReference type="NCBI Taxonomy" id="1401087"/>
    <lineage>
        <taxon>Bacteria</taxon>
        <taxon>Pseudomonadati</taxon>
        <taxon>Pseudomonadota</taxon>
        <taxon>Gammaproteobacteria</taxon>
        <taxon>Enterobacterales</taxon>
        <taxon>Pectobacteriaceae</taxon>
        <taxon>Dickeya</taxon>
    </lineage>
</organism>
<dbReference type="InterPro" id="IPR004313">
    <property type="entry name" value="ARD"/>
</dbReference>
<evidence type="ECO:0000313" key="10">
    <source>
        <dbReference type="EMBL" id="SLM61661.1"/>
    </source>
</evidence>
<evidence type="ECO:0000256" key="9">
    <source>
        <dbReference type="HAMAP-Rule" id="MF_01682"/>
    </source>
</evidence>
<feature type="binding site" evidence="9">
    <location>
        <position position="96"/>
    </location>
    <ligand>
        <name>Fe(2+)</name>
        <dbReference type="ChEBI" id="CHEBI:29033"/>
    </ligand>
</feature>
<comment type="catalytic activity">
    <reaction evidence="1 9">
        <text>1,2-dihydroxy-5-(methylsulfanyl)pent-1-en-3-one + O2 = 4-methylsulfanyl-2-oxobutanoate + formate + 2 H(+)</text>
        <dbReference type="Rhea" id="RHEA:24504"/>
        <dbReference type="ChEBI" id="CHEBI:15378"/>
        <dbReference type="ChEBI" id="CHEBI:15379"/>
        <dbReference type="ChEBI" id="CHEBI:15740"/>
        <dbReference type="ChEBI" id="CHEBI:16723"/>
        <dbReference type="ChEBI" id="CHEBI:49252"/>
        <dbReference type="EC" id="1.13.11.54"/>
    </reaction>
</comment>
<dbReference type="GO" id="GO:0019284">
    <property type="term" value="P:L-methionine salvage from S-adenosylmethionine"/>
    <property type="evidence" value="ECO:0007669"/>
    <property type="project" value="InterPro"/>
</dbReference>
<feature type="binding site" evidence="9">
    <location>
        <position position="140"/>
    </location>
    <ligand>
        <name>Fe(2+)</name>
        <dbReference type="ChEBI" id="CHEBI:29033"/>
    </ligand>
</feature>
<feature type="site" description="Important to generate the dianion" evidence="9">
    <location>
        <position position="104"/>
    </location>
</feature>
<dbReference type="Proteomes" id="UP000294820">
    <property type="component" value="Chromosome 1"/>
</dbReference>
<comment type="function">
    <text evidence="9">Catalyzes 2 different reactions between oxygene and the acireductone 1,2-dihydroxy-3-keto-5-methylthiopentene (DHK-MTPene) depending upon the metal bound in the active site. Fe-containing acireductone dioxygenase (Fe-ARD) produces formate and 2-keto-4-methylthiobutyrate (KMTB), the alpha-ketoacid precursor of methionine in the methionine recycle pathway. Ni-containing acireductone dioxygenase (Ni-ARD) produces methylthiopropionate, carbon monoxide and formate, and does not lie on the methionine recycle pathway.</text>
</comment>
<reference evidence="10 11" key="1">
    <citation type="submission" date="2016-09" db="EMBL/GenBank/DDBJ databases">
        <authorList>
            <person name="Reverchon S."/>
            <person name="Nasser W."/>
            <person name="Leonard S."/>
            <person name="Brochier C."/>
            <person name="Duprey A."/>
        </authorList>
    </citation>
    <scope>NUCLEOTIDE SEQUENCE [LARGE SCALE GENOMIC DNA]</scope>
    <source>
        <strain evidence="10 11">174/2</strain>
    </source>
</reference>
<comment type="cofactor">
    <cofactor evidence="9">
        <name>Ni(2+)</name>
        <dbReference type="ChEBI" id="CHEBI:49786"/>
    </cofactor>
    <text evidence="9">Binds 1 nickel ion per monomer.</text>
</comment>
<feature type="binding site" evidence="9">
    <location>
        <position position="140"/>
    </location>
    <ligand>
        <name>Ni(2+)</name>
        <dbReference type="ChEBI" id="CHEBI:49786"/>
    </ligand>
</feature>
<dbReference type="Pfam" id="PF03079">
    <property type="entry name" value="ARD"/>
    <property type="match status" value="1"/>
</dbReference>
<accession>A0A375A6P5</accession>
<dbReference type="EC" id="1.13.11.54" evidence="9"/>
<dbReference type="UniPathway" id="UPA00904">
    <property type="reaction ID" value="UER00878"/>
</dbReference>
<feature type="binding site" evidence="9">
    <location>
        <position position="102"/>
    </location>
    <ligand>
        <name>Ni(2+)</name>
        <dbReference type="ChEBI" id="CHEBI:49786"/>
    </ligand>
</feature>
<evidence type="ECO:0000313" key="11">
    <source>
        <dbReference type="Proteomes" id="UP000294820"/>
    </source>
</evidence>
<feature type="site" description="May play a role in transmitting local conformational changes" evidence="9">
    <location>
        <position position="101"/>
    </location>
</feature>
<keyword evidence="4 9" id="KW-0479">Metal-binding</keyword>
<comment type="similarity">
    <text evidence="9">Belongs to the acireductone dioxygenase (ARD) family.</text>
</comment>
<feature type="binding site" evidence="9">
    <location>
        <position position="96"/>
    </location>
    <ligand>
        <name>Ni(2+)</name>
        <dbReference type="ChEBI" id="CHEBI:49786"/>
    </ligand>
</feature>
<feature type="binding site" evidence="9">
    <location>
        <position position="98"/>
    </location>
    <ligand>
        <name>Fe(2+)</name>
        <dbReference type="ChEBI" id="CHEBI:29033"/>
    </ligand>
</feature>
<comment type="catalytic activity">
    <reaction evidence="9">
        <text>1,2-dihydroxy-5-(methylsulfanyl)pent-1-en-3-one + O2 = 3-(methylsulfanyl)propanoate + CO + formate + 2 H(+)</text>
        <dbReference type="Rhea" id="RHEA:14161"/>
        <dbReference type="ChEBI" id="CHEBI:15378"/>
        <dbReference type="ChEBI" id="CHEBI:15379"/>
        <dbReference type="ChEBI" id="CHEBI:15740"/>
        <dbReference type="ChEBI" id="CHEBI:17245"/>
        <dbReference type="ChEBI" id="CHEBI:49016"/>
        <dbReference type="ChEBI" id="CHEBI:49252"/>
        <dbReference type="EC" id="1.13.11.53"/>
    </reaction>
</comment>
<keyword evidence="11" id="KW-1185">Reference proteome</keyword>
<evidence type="ECO:0000256" key="4">
    <source>
        <dbReference type="ARBA" id="ARBA00022723"/>
    </source>
</evidence>
<evidence type="ECO:0000256" key="5">
    <source>
        <dbReference type="ARBA" id="ARBA00022964"/>
    </source>
</evidence>
<feature type="binding site" evidence="9">
    <location>
        <position position="98"/>
    </location>
    <ligand>
        <name>Ni(2+)</name>
        <dbReference type="ChEBI" id="CHEBI:49786"/>
    </ligand>
</feature>
<dbReference type="EC" id="1.13.11.53" evidence="9"/>
<dbReference type="InterPro" id="IPR023956">
    <property type="entry name" value="ARD_bac"/>
</dbReference>
<evidence type="ECO:0000256" key="8">
    <source>
        <dbReference type="ARBA" id="ARBA00023167"/>
    </source>
</evidence>
<dbReference type="InterPro" id="IPR011051">
    <property type="entry name" value="RmlC_Cupin_sf"/>
</dbReference>
<dbReference type="KEGG" id="daq:DAQ1742_00569"/>
<dbReference type="SUPFAM" id="SSF51182">
    <property type="entry name" value="RmlC-like cupins"/>
    <property type="match status" value="1"/>
</dbReference>
<protein>
    <recommendedName>
        <fullName evidence="9">Acireductone dioxygenase</fullName>
    </recommendedName>
    <alternativeName>
        <fullName evidence="9">1,2-dihydroxy-3-keto-5-methylthiopentene dioxygenase</fullName>
        <shortName evidence="9">DHK-MTPene dioxygenase</shortName>
    </alternativeName>
    <alternativeName>
        <fullName evidence="9">Acireductone dioxygenase (Fe(2+)-requiring)</fullName>
        <shortName evidence="9">ARD'</shortName>
        <shortName evidence="9">Fe-ARD</shortName>
        <ecNumber evidence="9">1.13.11.54</ecNumber>
    </alternativeName>
    <alternativeName>
        <fullName evidence="9">Acireductone dioxygenase (Ni(2+)-requiring)</fullName>
        <shortName evidence="9">ARD</shortName>
        <shortName evidence="9">Ni-ARD</shortName>
        <ecNumber evidence="9">1.13.11.53</ecNumber>
    </alternativeName>
</protein>
<dbReference type="AlphaFoldDB" id="A0A375A6P5"/>
<feature type="site" description="May play a role in metal incorporation in vivo" evidence="9">
    <location>
        <position position="95"/>
    </location>
</feature>
<dbReference type="GO" id="GO:0010308">
    <property type="term" value="F:acireductone dioxygenase (Ni2+-requiring) activity"/>
    <property type="evidence" value="ECO:0007669"/>
    <property type="project" value="UniProtKB-UniRule"/>
</dbReference>
<sequence length="173" mass="19505">MTTLAIFTLPHTAQPHQLLTDFHEISARLAAAGISFTRWPVSDLPEPATEPHLLAHFQHEIARLSQQEGYRSADVITLTPTHPQRAELREKFLQEHTHSEDEVRFFVRGSGTFFVPAGEQVYRLTCQAGDLLRVPAHTAHWFDCGESPDFTAIRLFTNPSGWVGHLTGRATFH</sequence>
<dbReference type="RefSeq" id="WP_035339607.1">
    <property type="nucleotide sequence ID" value="NZ_LT615367.1"/>
</dbReference>
<evidence type="ECO:0000256" key="3">
    <source>
        <dbReference type="ARBA" id="ARBA00022605"/>
    </source>
</evidence>
<dbReference type="GO" id="GO:0005506">
    <property type="term" value="F:iron ion binding"/>
    <property type="evidence" value="ECO:0007669"/>
    <property type="project" value="UniProtKB-UniRule"/>
</dbReference>
<keyword evidence="6 9" id="KW-0560">Oxidoreductase</keyword>
<proteinExistence type="inferred from homology"/>
<gene>
    <name evidence="9 10" type="primary">mtnD</name>
    <name evidence="10" type="ORF">DAQ1742_00569</name>
</gene>
<comment type="subunit">
    <text evidence="9">Monomer.</text>
</comment>
<comment type="cofactor">
    <cofactor evidence="9">
        <name>Fe(2+)</name>
        <dbReference type="ChEBI" id="CHEBI:29033"/>
    </cofactor>
    <text evidence="9">Binds 1 Fe(2+) cation per monomer.</text>
</comment>
<keyword evidence="7 9" id="KW-0408">Iron</keyword>
<dbReference type="GO" id="GO:0016151">
    <property type="term" value="F:nickel cation binding"/>
    <property type="evidence" value="ECO:0007669"/>
    <property type="project" value="UniProtKB-UniRule"/>
</dbReference>
<keyword evidence="5 9" id="KW-0223">Dioxygenase</keyword>
<keyword evidence="3 9" id="KW-0028">Amino-acid biosynthesis</keyword>
<dbReference type="InterPro" id="IPR014710">
    <property type="entry name" value="RmlC-like_jellyroll"/>
</dbReference>
<dbReference type="GO" id="GO:0010309">
    <property type="term" value="F:acireductone dioxygenase [iron(II)-requiring] activity"/>
    <property type="evidence" value="ECO:0007669"/>
    <property type="project" value="UniProtKB-UniRule"/>
</dbReference>
<dbReference type="PANTHER" id="PTHR23418:SF0">
    <property type="entry name" value="ACIREDUCTONE DIOXYGENASE"/>
    <property type="match status" value="1"/>
</dbReference>
<dbReference type="CDD" id="cd02232">
    <property type="entry name" value="cupin_ARD"/>
    <property type="match status" value="1"/>
</dbReference>
<feature type="binding site" evidence="9">
    <location>
        <position position="102"/>
    </location>
    <ligand>
        <name>Fe(2+)</name>
        <dbReference type="ChEBI" id="CHEBI:29033"/>
    </ligand>
</feature>
<dbReference type="PANTHER" id="PTHR23418">
    <property type="entry name" value="ACIREDUCTONE DIOXYGENASE"/>
    <property type="match status" value="1"/>
</dbReference>
<evidence type="ECO:0000256" key="2">
    <source>
        <dbReference type="ARBA" id="ARBA00022596"/>
    </source>
</evidence>
<keyword evidence="2 9" id="KW-0533">Nickel</keyword>
<evidence type="ECO:0000256" key="6">
    <source>
        <dbReference type="ARBA" id="ARBA00023002"/>
    </source>
</evidence>
<dbReference type="GO" id="GO:0019509">
    <property type="term" value="P:L-methionine salvage from methylthioadenosine"/>
    <property type="evidence" value="ECO:0007669"/>
    <property type="project" value="UniProtKB-UniRule"/>
</dbReference>
<comment type="pathway">
    <text evidence="9">Amino-acid biosynthesis; L-methionine biosynthesis via salvage pathway; L-methionine from S-methyl-5-thio-alpha-D-ribose 1-phosphate: step 5/6.</text>
</comment>
<dbReference type="EMBL" id="LT615367">
    <property type="protein sequence ID" value="SLM61661.1"/>
    <property type="molecule type" value="Genomic_DNA"/>
</dbReference>
<dbReference type="HAMAP" id="MF_01682">
    <property type="entry name" value="Salvage_MtnD"/>
    <property type="match status" value="1"/>
</dbReference>